<sequence length="399" mass="46132">MHVRDILELEERLSFNFFWNEVSETKEGYGLIVDNTGDKNVASIASVGFGLSAVPVGVENGWISREEGYQRAVKTLETFLNNVEQTHGFFVHFVSMKDGKRTWQSEVSVIDTALFLMGALVVGEYFGGEVNDLFESLYSRVEFPWYLDKQVNQIYMGYNFERGFWGHWDGYAEQLIIYILGVASPTYPIDPSVYYSFERKKGKYKDYELIYTYTGSLFTYQYSHAWIDFRNIVDKENVNWFENSTLATLANWEFCKDMHTVYKTLHEKSWGLTACDSPDGYRGDFGAPPSANNNTTHRTDGTIPPCGAIGSVVFTPDIVEETVKYYFEHVPQLWGHYGFKDAYNLDRNWVSKIYIGIDKGIELLMIENYKTGLLWDITMRNKYIKKGLQKLGFHQTNKE</sequence>
<dbReference type="Pfam" id="PF10091">
    <property type="entry name" value="Glycoamylase"/>
    <property type="match status" value="1"/>
</dbReference>
<dbReference type="Proteomes" id="UP000007384">
    <property type="component" value="Chromosome"/>
</dbReference>
<dbReference type="InterPro" id="IPR019282">
    <property type="entry name" value="Glycoamylase-like_cons_dom"/>
</dbReference>
<feature type="domain" description="Glycoamylase-like" evidence="1">
    <location>
        <begin position="167"/>
        <end position="381"/>
    </location>
</feature>
<dbReference type="STRING" id="771875.Ferpe_0806"/>
<accession>H9UBM9</accession>
<dbReference type="RefSeq" id="WP_014451365.1">
    <property type="nucleotide sequence ID" value="NC_017095.1"/>
</dbReference>
<dbReference type="EMBL" id="CP003260">
    <property type="protein sequence ID" value="AFG34922.1"/>
    <property type="molecule type" value="Genomic_DNA"/>
</dbReference>
<dbReference type="PATRIC" id="fig|771875.3.peg.829"/>
<gene>
    <name evidence="2" type="ordered locus">Ferpe_0806</name>
</gene>
<name>H9UBM9_FERPD</name>
<dbReference type="AlphaFoldDB" id="H9UBM9"/>
<dbReference type="HOGENOM" id="CLU_023287_0_1_0"/>
<protein>
    <recommendedName>
        <fullName evidence="1">Glycoamylase-like domain-containing protein</fullName>
    </recommendedName>
</protein>
<organism evidence="2 3">
    <name type="scientific">Fervidobacterium pennivorans (strain DSM 9078 / Ven5)</name>
    <dbReference type="NCBI Taxonomy" id="771875"/>
    <lineage>
        <taxon>Bacteria</taxon>
        <taxon>Thermotogati</taxon>
        <taxon>Thermotogota</taxon>
        <taxon>Thermotogae</taxon>
        <taxon>Thermotogales</taxon>
        <taxon>Fervidobacteriaceae</taxon>
        <taxon>Fervidobacterium</taxon>
    </lineage>
</organism>
<evidence type="ECO:0000259" key="1">
    <source>
        <dbReference type="Pfam" id="PF10091"/>
    </source>
</evidence>
<dbReference type="Gene3D" id="1.50.10.140">
    <property type="match status" value="1"/>
</dbReference>
<reference evidence="2" key="1">
    <citation type="submission" date="2012-03" db="EMBL/GenBank/DDBJ databases">
        <title>Complete sequence of Fervidobacterium pennivorans DSM 9078.</title>
        <authorList>
            <consortium name="US DOE Joint Genome Institute"/>
            <person name="Lucas S."/>
            <person name="Han J."/>
            <person name="Lapidus A."/>
            <person name="Cheng J.-F."/>
            <person name="Goodwin L."/>
            <person name="Pitluck S."/>
            <person name="Peters L."/>
            <person name="Ovchinnikova G."/>
            <person name="Lu M."/>
            <person name="Detter J.C."/>
            <person name="Han C."/>
            <person name="Tapia R."/>
            <person name="Land M."/>
            <person name="Hauser L."/>
            <person name="Kyrpides N."/>
            <person name="Ivanova N."/>
            <person name="Pagani I."/>
            <person name="Noll K.M."/>
            <person name="Woyke T."/>
        </authorList>
    </citation>
    <scope>NUCLEOTIDE SEQUENCE</scope>
    <source>
        <strain evidence="2">DSM 9078</strain>
    </source>
</reference>
<dbReference type="OrthoDB" id="5937621at2"/>
<evidence type="ECO:0000313" key="3">
    <source>
        <dbReference type="Proteomes" id="UP000007384"/>
    </source>
</evidence>
<proteinExistence type="predicted"/>
<dbReference type="eggNOG" id="COG5368">
    <property type="taxonomic scope" value="Bacteria"/>
</dbReference>
<dbReference type="KEGG" id="fpe:Ferpe_0806"/>
<evidence type="ECO:0000313" key="2">
    <source>
        <dbReference type="EMBL" id="AFG34922.1"/>
    </source>
</evidence>
<keyword evidence="3" id="KW-1185">Reference proteome</keyword>